<sequence length="176" mass="18959">MTARRPGALLVVVLCALLVPLTTSSAPDSPSCRFRTMNTTWEECHHFKLSHYCCSGAVHFEEGEVNATTVVNVQGSTRTARTANITFSAATDVGSSFLLRLARGCSAYTECFDVAVAAFGDVEVELAFVPADAPYKVTRLDNVKFQDWLSLTTTNGSAETSFLHDSGILLDILGSE</sequence>
<name>A0A6P9A277_THRPL</name>
<evidence type="ECO:0000313" key="7">
    <source>
        <dbReference type="RefSeq" id="XP_034251550.1"/>
    </source>
</evidence>
<dbReference type="GeneID" id="117651553"/>
<dbReference type="RefSeq" id="XP_034251549.1">
    <property type="nucleotide sequence ID" value="XM_034395658.1"/>
</dbReference>
<feature type="chain" id="PRO_5044654947" evidence="1">
    <location>
        <begin position="25"/>
        <end position="176"/>
    </location>
</feature>
<gene>
    <name evidence="3 4 5 6 7 8" type="primary">LOC117651553</name>
</gene>
<evidence type="ECO:0000313" key="4">
    <source>
        <dbReference type="RefSeq" id="XP_034251547.1"/>
    </source>
</evidence>
<dbReference type="KEGG" id="tpal:117651553"/>
<keyword evidence="2" id="KW-1185">Reference proteome</keyword>
<feature type="signal peptide" evidence="1">
    <location>
        <begin position="1"/>
        <end position="24"/>
    </location>
</feature>
<evidence type="ECO:0000313" key="2">
    <source>
        <dbReference type="Proteomes" id="UP000515158"/>
    </source>
</evidence>
<evidence type="ECO:0000256" key="1">
    <source>
        <dbReference type="SAM" id="SignalP"/>
    </source>
</evidence>
<dbReference type="RefSeq" id="XP_034251547.1">
    <property type="nucleotide sequence ID" value="XM_034395656.1"/>
</dbReference>
<dbReference type="RefSeq" id="XP_034251548.1">
    <property type="nucleotide sequence ID" value="XM_034395657.1"/>
</dbReference>
<evidence type="ECO:0000313" key="5">
    <source>
        <dbReference type="RefSeq" id="XP_034251548.1"/>
    </source>
</evidence>
<dbReference type="RefSeq" id="XP_034251551.1">
    <property type="nucleotide sequence ID" value="XM_034395660.1"/>
</dbReference>
<organism evidence="3">
    <name type="scientific">Thrips palmi</name>
    <name type="common">Melon thrips</name>
    <dbReference type="NCBI Taxonomy" id="161013"/>
    <lineage>
        <taxon>Eukaryota</taxon>
        <taxon>Metazoa</taxon>
        <taxon>Ecdysozoa</taxon>
        <taxon>Arthropoda</taxon>
        <taxon>Hexapoda</taxon>
        <taxon>Insecta</taxon>
        <taxon>Pterygota</taxon>
        <taxon>Neoptera</taxon>
        <taxon>Paraneoptera</taxon>
        <taxon>Thysanoptera</taxon>
        <taxon>Terebrantia</taxon>
        <taxon>Thripoidea</taxon>
        <taxon>Thripidae</taxon>
        <taxon>Thrips</taxon>
    </lineage>
</organism>
<evidence type="ECO:0000313" key="3">
    <source>
        <dbReference type="RefSeq" id="XP_034251545.1"/>
    </source>
</evidence>
<dbReference type="RefSeq" id="XP_034251545.1">
    <property type="nucleotide sequence ID" value="XM_034395654.1"/>
</dbReference>
<dbReference type="RefSeq" id="XP_034251550.1">
    <property type="nucleotide sequence ID" value="XM_034395659.1"/>
</dbReference>
<protein>
    <submittedName>
        <fullName evidence="3 4">Uncharacterized protein LOC117651553</fullName>
    </submittedName>
</protein>
<evidence type="ECO:0000313" key="8">
    <source>
        <dbReference type="RefSeq" id="XP_034251551.1"/>
    </source>
</evidence>
<proteinExistence type="predicted"/>
<dbReference type="Proteomes" id="UP000515158">
    <property type="component" value="Unplaced"/>
</dbReference>
<keyword evidence="1" id="KW-0732">Signal</keyword>
<dbReference type="AlphaFoldDB" id="A0A6P9A277"/>
<accession>A0A6P9A277</accession>
<evidence type="ECO:0000313" key="6">
    <source>
        <dbReference type="RefSeq" id="XP_034251549.1"/>
    </source>
</evidence>
<reference evidence="3 4" key="1">
    <citation type="submission" date="2025-04" db="UniProtKB">
        <authorList>
            <consortium name="RefSeq"/>
        </authorList>
    </citation>
    <scope>IDENTIFICATION</scope>
    <source>
        <tissue evidence="3 4">Total insect</tissue>
    </source>
</reference>